<evidence type="ECO:0000313" key="4">
    <source>
        <dbReference type="EMBL" id="OJJ80293.1"/>
    </source>
</evidence>
<name>A0A1L9V8R8_ASPGL</name>
<dbReference type="PANTHER" id="PTHR11567:SF142">
    <property type="entry name" value="PHOSPHOGLYCERATE MUTASE-LIKE PROTEIN"/>
    <property type="match status" value="1"/>
</dbReference>
<dbReference type="Proteomes" id="UP000184300">
    <property type="component" value="Unassembled WGS sequence"/>
</dbReference>
<dbReference type="OrthoDB" id="258392at2759"/>
<dbReference type="EMBL" id="KV878911">
    <property type="protein sequence ID" value="OJJ80293.1"/>
    <property type="molecule type" value="Genomic_DNA"/>
</dbReference>
<comment type="similarity">
    <text evidence="1">Belongs to the histidine acid phosphatase family.</text>
</comment>
<keyword evidence="5" id="KW-1185">Reference proteome</keyword>
<dbReference type="Pfam" id="PF00328">
    <property type="entry name" value="His_Phos_2"/>
    <property type="match status" value="1"/>
</dbReference>
<evidence type="ECO:0000256" key="3">
    <source>
        <dbReference type="SAM" id="SignalP"/>
    </source>
</evidence>
<feature type="chain" id="PRO_5012702276" description="Histidine phosphatase superfamily" evidence="3">
    <location>
        <begin position="21"/>
        <end position="470"/>
    </location>
</feature>
<sequence>MWSSSLLLALLAPMAHSALAEKVLGAYIFARHGDRTAKALGNTHLTDLGYNEVYLTGSYYHTRYISPSSPLQIAGISEPTVNTKQITASTPSDEVLQNSATGFLQGVYPPVGNSANETLRNSTTVQSPLHGYQLIPLGTVSSGTNSEDSTWLQKASGCEAATASSKGFYSSALYDDLLGSTKDFYMSLSPMLSSTFEEAQMSFKNAYKIFDYLNVALIHNSSSEFPASELLTDGVYNQLLTLASTSEYNLAYNSSDEIRAIEGMSLAGEVLEGLEDIVTSQGKSKLNIQFGSYGTFMSYFGLAQLPSVNVNFTGIPDYASSMAWELVTNSTSDAFPAESEINVRFIFHNGTITGSLTPDQYPLFGQSSTVIPWSDFVEQTKKIAVTTQDQWCQACGNTDSQCPAASVQSTSSSGGMSKAVAGVVGAMVTLGVILILEALFFFVGGFTIAKKRKADTGSEISSEHVTDKTP</sequence>
<keyword evidence="2" id="KW-0812">Transmembrane</keyword>
<keyword evidence="2" id="KW-0472">Membrane</keyword>
<dbReference type="PANTHER" id="PTHR11567">
    <property type="entry name" value="ACID PHOSPHATASE-RELATED"/>
    <property type="match status" value="1"/>
</dbReference>
<evidence type="ECO:0000256" key="2">
    <source>
        <dbReference type="SAM" id="Phobius"/>
    </source>
</evidence>
<evidence type="ECO:0000256" key="1">
    <source>
        <dbReference type="ARBA" id="ARBA00005375"/>
    </source>
</evidence>
<protein>
    <recommendedName>
        <fullName evidence="6">Histidine phosphatase superfamily</fullName>
    </recommendedName>
</protein>
<feature type="transmembrane region" description="Helical" evidence="2">
    <location>
        <begin position="419"/>
        <end position="443"/>
    </location>
</feature>
<reference evidence="5" key="1">
    <citation type="journal article" date="2017" name="Genome Biol.">
        <title>Comparative genomics reveals high biological diversity and specific adaptations in the industrially and medically important fungal genus Aspergillus.</title>
        <authorList>
            <person name="de Vries R.P."/>
            <person name="Riley R."/>
            <person name="Wiebenga A."/>
            <person name="Aguilar-Osorio G."/>
            <person name="Amillis S."/>
            <person name="Uchima C.A."/>
            <person name="Anderluh G."/>
            <person name="Asadollahi M."/>
            <person name="Askin M."/>
            <person name="Barry K."/>
            <person name="Battaglia E."/>
            <person name="Bayram O."/>
            <person name="Benocci T."/>
            <person name="Braus-Stromeyer S.A."/>
            <person name="Caldana C."/>
            <person name="Canovas D."/>
            <person name="Cerqueira G.C."/>
            <person name="Chen F."/>
            <person name="Chen W."/>
            <person name="Choi C."/>
            <person name="Clum A."/>
            <person name="Dos Santos R.A."/>
            <person name="Damasio A.R."/>
            <person name="Diallinas G."/>
            <person name="Emri T."/>
            <person name="Fekete E."/>
            <person name="Flipphi M."/>
            <person name="Freyberg S."/>
            <person name="Gallo A."/>
            <person name="Gournas C."/>
            <person name="Habgood R."/>
            <person name="Hainaut M."/>
            <person name="Harispe M.L."/>
            <person name="Henrissat B."/>
            <person name="Hilden K.S."/>
            <person name="Hope R."/>
            <person name="Hossain A."/>
            <person name="Karabika E."/>
            <person name="Karaffa L."/>
            <person name="Karanyi Z."/>
            <person name="Krasevec N."/>
            <person name="Kuo A."/>
            <person name="Kusch H."/>
            <person name="LaButti K."/>
            <person name="Lagendijk E.L."/>
            <person name="Lapidus A."/>
            <person name="Levasseur A."/>
            <person name="Lindquist E."/>
            <person name="Lipzen A."/>
            <person name="Logrieco A.F."/>
            <person name="MacCabe A."/>
            <person name="Maekelae M.R."/>
            <person name="Malavazi I."/>
            <person name="Melin P."/>
            <person name="Meyer V."/>
            <person name="Mielnichuk N."/>
            <person name="Miskei M."/>
            <person name="Molnar A.P."/>
            <person name="Mule G."/>
            <person name="Ngan C.Y."/>
            <person name="Orejas M."/>
            <person name="Orosz E."/>
            <person name="Ouedraogo J.P."/>
            <person name="Overkamp K.M."/>
            <person name="Park H.-S."/>
            <person name="Perrone G."/>
            <person name="Piumi F."/>
            <person name="Punt P.J."/>
            <person name="Ram A.F."/>
            <person name="Ramon A."/>
            <person name="Rauscher S."/>
            <person name="Record E."/>
            <person name="Riano-Pachon D.M."/>
            <person name="Robert V."/>
            <person name="Roehrig J."/>
            <person name="Ruller R."/>
            <person name="Salamov A."/>
            <person name="Salih N.S."/>
            <person name="Samson R.A."/>
            <person name="Sandor E."/>
            <person name="Sanguinetti M."/>
            <person name="Schuetze T."/>
            <person name="Sepcic K."/>
            <person name="Shelest E."/>
            <person name="Sherlock G."/>
            <person name="Sophianopoulou V."/>
            <person name="Squina F.M."/>
            <person name="Sun H."/>
            <person name="Susca A."/>
            <person name="Todd R.B."/>
            <person name="Tsang A."/>
            <person name="Unkles S.E."/>
            <person name="van de Wiele N."/>
            <person name="van Rossen-Uffink D."/>
            <person name="Oliveira J.V."/>
            <person name="Vesth T.C."/>
            <person name="Visser J."/>
            <person name="Yu J.-H."/>
            <person name="Zhou M."/>
            <person name="Andersen M.R."/>
            <person name="Archer D.B."/>
            <person name="Baker S.E."/>
            <person name="Benoit I."/>
            <person name="Brakhage A.A."/>
            <person name="Braus G.H."/>
            <person name="Fischer R."/>
            <person name="Frisvad J.C."/>
            <person name="Goldman G.H."/>
            <person name="Houbraken J."/>
            <person name="Oakley B."/>
            <person name="Pocsi I."/>
            <person name="Scazzocchio C."/>
            <person name="Seiboth B."/>
            <person name="vanKuyk P.A."/>
            <person name="Wortman J."/>
            <person name="Dyer P.S."/>
            <person name="Grigoriev I.V."/>
        </authorList>
    </citation>
    <scope>NUCLEOTIDE SEQUENCE [LARGE SCALE GENOMIC DNA]</scope>
    <source>
        <strain evidence="5">CBS 516.65</strain>
    </source>
</reference>
<gene>
    <name evidence="4" type="ORF">ASPGLDRAFT_51498</name>
</gene>
<evidence type="ECO:0000313" key="5">
    <source>
        <dbReference type="Proteomes" id="UP000184300"/>
    </source>
</evidence>
<feature type="signal peptide" evidence="3">
    <location>
        <begin position="1"/>
        <end position="20"/>
    </location>
</feature>
<keyword evidence="3" id="KW-0732">Signal</keyword>
<evidence type="ECO:0008006" key="6">
    <source>
        <dbReference type="Google" id="ProtNLM"/>
    </source>
</evidence>
<dbReference type="AlphaFoldDB" id="A0A1L9V8R8"/>
<keyword evidence="2" id="KW-1133">Transmembrane helix</keyword>
<organism evidence="4 5">
    <name type="scientific">Aspergillus glaucus CBS 516.65</name>
    <dbReference type="NCBI Taxonomy" id="1160497"/>
    <lineage>
        <taxon>Eukaryota</taxon>
        <taxon>Fungi</taxon>
        <taxon>Dikarya</taxon>
        <taxon>Ascomycota</taxon>
        <taxon>Pezizomycotina</taxon>
        <taxon>Eurotiomycetes</taxon>
        <taxon>Eurotiomycetidae</taxon>
        <taxon>Eurotiales</taxon>
        <taxon>Aspergillaceae</taxon>
        <taxon>Aspergillus</taxon>
        <taxon>Aspergillus subgen. Aspergillus</taxon>
    </lineage>
</organism>
<dbReference type="Gene3D" id="3.40.50.1240">
    <property type="entry name" value="Phosphoglycerate mutase-like"/>
    <property type="match status" value="1"/>
</dbReference>
<dbReference type="GO" id="GO:0016791">
    <property type="term" value="F:phosphatase activity"/>
    <property type="evidence" value="ECO:0007669"/>
    <property type="project" value="TreeGrafter"/>
</dbReference>
<dbReference type="SUPFAM" id="SSF53254">
    <property type="entry name" value="Phosphoglycerate mutase-like"/>
    <property type="match status" value="1"/>
</dbReference>
<dbReference type="InterPro" id="IPR000560">
    <property type="entry name" value="His_Pase_clade-2"/>
</dbReference>
<accession>A0A1L9V8R8</accession>
<dbReference type="STRING" id="1160497.A0A1L9V8R8"/>
<dbReference type="InterPro" id="IPR029033">
    <property type="entry name" value="His_PPase_superfam"/>
</dbReference>
<dbReference type="GeneID" id="34463808"/>
<dbReference type="VEuPathDB" id="FungiDB:ASPGLDRAFT_51498"/>
<dbReference type="RefSeq" id="XP_022396991.1">
    <property type="nucleotide sequence ID" value="XM_022547547.1"/>
</dbReference>
<dbReference type="InterPro" id="IPR050645">
    <property type="entry name" value="Histidine_acid_phosphatase"/>
</dbReference>
<proteinExistence type="inferred from homology"/>